<proteinExistence type="predicted"/>
<organism evidence="1 2">
    <name type="scientific">Endozoicomonas gorgoniicola</name>
    <dbReference type="NCBI Taxonomy" id="1234144"/>
    <lineage>
        <taxon>Bacteria</taxon>
        <taxon>Pseudomonadati</taxon>
        <taxon>Pseudomonadota</taxon>
        <taxon>Gammaproteobacteria</taxon>
        <taxon>Oceanospirillales</taxon>
        <taxon>Endozoicomonadaceae</taxon>
        <taxon>Endozoicomonas</taxon>
    </lineage>
</organism>
<sequence length="181" mass="20483">MARLIVFILLFIKAGVLYANSHCYAMYQVRAPENNPQAHFDGTAPNLKEPLFLTNYQERVLYHQNFQQMVEICQALCFSRGSDCKGYITGNCIELHADRDPEGLMKKLMPPYCKESDGIEEPLKEVDCICVAKKDVNEGIDHSYTLLKDEFIASATVFNMISAIVAFWKVLHAALMNADSH</sequence>
<keyword evidence="2" id="KW-1185">Reference proteome</keyword>
<name>A0ABT3MWU8_9GAMM</name>
<comment type="caution">
    <text evidence="1">The sequence shown here is derived from an EMBL/GenBank/DDBJ whole genome shotgun (WGS) entry which is preliminary data.</text>
</comment>
<reference evidence="1 2" key="1">
    <citation type="submission" date="2022-10" db="EMBL/GenBank/DDBJ databases">
        <title>High-quality genome sequences of two octocoral-associated bacteria, Endozoicomonas euniceicola EF212 and Endozoicomonas gorgoniicola PS125.</title>
        <authorList>
            <person name="Chiou Y.-J."/>
            <person name="Chen Y.-H."/>
        </authorList>
    </citation>
    <scope>NUCLEOTIDE SEQUENCE [LARGE SCALE GENOMIC DNA]</scope>
    <source>
        <strain evidence="1 2">PS125</strain>
    </source>
</reference>
<dbReference type="RefSeq" id="WP_262568280.1">
    <property type="nucleotide sequence ID" value="NZ_JAPFCC010000001.1"/>
</dbReference>
<protein>
    <recommendedName>
        <fullName evidence="3">Post-SET domain-containing protein</fullName>
    </recommendedName>
</protein>
<gene>
    <name evidence="1" type="ORF">NX722_12570</name>
</gene>
<evidence type="ECO:0000313" key="1">
    <source>
        <dbReference type="EMBL" id="MCW7553454.1"/>
    </source>
</evidence>
<dbReference type="EMBL" id="JAPFCC010000001">
    <property type="protein sequence ID" value="MCW7553454.1"/>
    <property type="molecule type" value="Genomic_DNA"/>
</dbReference>
<evidence type="ECO:0008006" key="3">
    <source>
        <dbReference type="Google" id="ProtNLM"/>
    </source>
</evidence>
<dbReference type="Proteomes" id="UP001209854">
    <property type="component" value="Unassembled WGS sequence"/>
</dbReference>
<accession>A0ABT3MWU8</accession>
<evidence type="ECO:0000313" key="2">
    <source>
        <dbReference type="Proteomes" id="UP001209854"/>
    </source>
</evidence>